<name>K1RWY9_MAGGI</name>
<organism evidence="2">
    <name type="scientific">Magallana gigas</name>
    <name type="common">Pacific oyster</name>
    <name type="synonym">Crassostrea gigas</name>
    <dbReference type="NCBI Taxonomy" id="29159"/>
    <lineage>
        <taxon>Eukaryota</taxon>
        <taxon>Metazoa</taxon>
        <taxon>Spiralia</taxon>
        <taxon>Lophotrochozoa</taxon>
        <taxon>Mollusca</taxon>
        <taxon>Bivalvia</taxon>
        <taxon>Autobranchia</taxon>
        <taxon>Pteriomorphia</taxon>
        <taxon>Ostreida</taxon>
        <taxon>Ostreoidea</taxon>
        <taxon>Ostreidae</taxon>
        <taxon>Magallana</taxon>
    </lineage>
</organism>
<sequence>MGPPGPRGEPGLFGLNGQKGNPGQRGQKGEPGVSTSISGNNTLFPPPPLPVEQSLRRKLMDELQSQQGNRECISYALQTLKYSANSDLKQY</sequence>
<evidence type="ECO:0000256" key="1">
    <source>
        <dbReference type="SAM" id="MobiDB-lite"/>
    </source>
</evidence>
<feature type="region of interest" description="Disordered" evidence="1">
    <location>
        <begin position="1"/>
        <end position="52"/>
    </location>
</feature>
<reference evidence="2" key="1">
    <citation type="journal article" date="2012" name="Nature">
        <title>The oyster genome reveals stress adaptation and complexity of shell formation.</title>
        <authorList>
            <person name="Zhang G."/>
            <person name="Fang X."/>
            <person name="Guo X."/>
            <person name="Li L."/>
            <person name="Luo R."/>
            <person name="Xu F."/>
            <person name="Yang P."/>
            <person name="Zhang L."/>
            <person name="Wang X."/>
            <person name="Qi H."/>
            <person name="Xiong Z."/>
            <person name="Que H."/>
            <person name="Xie Y."/>
            <person name="Holland P.W."/>
            <person name="Paps J."/>
            <person name="Zhu Y."/>
            <person name="Wu F."/>
            <person name="Chen Y."/>
            <person name="Wang J."/>
            <person name="Peng C."/>
            <person name="Meng J."/>
            <person name="Yang L."/>
            <person name="Liu J."/>
            <person name="Wen B."/>
            <person name="Zhang N."/>
            <person name="Huang Z."/>
            <person name="Zhu Q."/>
            <person name="Feng Y."/>
            <person name="Mount A."/>
            <person name="Hedgecock D."/>
            <person name="Xu Z."/>
            <person name="Liu Y."/>
            <person name="Domazet-Loso T."/>
            <person name="Du Y."/>
            <person name="Sun X."/>
            <person name="Zhang S."/>
            <person name="Liu B."/>
            <person name="Cheng P."/>
            <person name="Jiang X."/>
            <person name="Li J."/>
            <person name="Fan D."/>
            <person name="Wang W."/>
            <person name="Fu W."/>
            <person name="Wang T."/>
            <person name="Wang B."/>
            <person name="Zhang J."/>
            <person name="Peng Z."/>
            <person name="Li Y."/>
            <person name="Li N."/>
            <person name="Wang J."/>
            <person name="Chen M."/>
            <person name="He Y."/>
            <person name="Tan F."/>
            <person name="Song X."/>
            <person name="Zheng Q."/>
            <person name="Huang R."/>
            <person name="Yang H."/>
            <person name="Du X."/>
            <person name="Chen L."/>
            <person name="Yang M."/>
            <person name="Gaffney P.M."/>
            <person name="Wang S."/>
            <person name="Luo L."/>
            <person name="She Z."/>
            <person name="Ming Y."/>
            <person name="Huang W."/>
            <person name="Zhang S."/>
            <person name="Huang B."/>
            <person name="Zhang Y."/>
            <person name="Qu T."/>
            <person name="Ni P."/>
            <person name="Miao G."/>
            <person name="Wang J."/>
            <person name="Wang Q."/>
            <person name="Steinberg C.E."/>
            <person name="Wang H."/>
            <person name="Li N."/>
            <person name="Qian L."/>
            <person name="Zhang G."/>
            <person name="Li Y."/>
            <person name="Yang H."/>
            <person name="Liu X."/>
            <person name="Wang J."/>
            <person name="Yin Y."/>
            <person name="Wang J."/>
        </authorList>
    </citation>
    <scope>NUCLEOTIDE SEQUENCE [LARGE SCALE GENOMIC DNA]</scope>
    <source>
        <strain evidence="2">05x7-T-G4-1.051#20</strain>
    </source>
</reference>
<dbReference type="HOGENOM" id="CLU_2429187_0_0_1"/>
<protein>
    <submittedName>
        <fullName evidence="2">Uncharacterized protein</fullName>
    </submittedName>
</protein>
<gene>
    <name evidence="2" type="ORF">CGI_10020044</name>
</gene>
<feature type="compositionally biased region" description="Polar residues" evidence="1">
    <location>
        <begin position="33"/>
        <end position="43"/>
    </location>
</feature>
<dbReference type="AlphaFoldDB" id="K1RWY9"/>
<dbReference type="EMBL" id="JH818808">
    <property type="protein sequence ID" value="EKC39441.1"/>
    <property type="molecule type" value="Genomic_DNA"/>
</dbReference>
<dbReference type="InParanoid" id="K1RWY9"/>
<evidence type="ECO:0000313" key="2">
    <source>
        <dbReference type="EMBL" id="EKC39441.1"/>
    </source>
</evidence>
<accession>K1RWY9</accession>
<proteinExistence type="predicted"/>